<dbReference type="RefSeq" id="WP_148545063.1">
    <property type="nucleotide sequence ID" value="NZ_VSDQ01000729.1"/>
</dbReference>
<keyword evidence="3" id="KW-1185">Reference proteome</keyword>
<accession>A0A5D0HEM4</accession>
<reference evidence="2 3" key="1">
    <citation type="submission" date="2019-08" db="EMBL/GenBank/DDBJ databases">
        <title>Seonamhaeicola sediminis sp. nov., isolated from marine sediment.</title>
        <authorList>
            <person name="Cao W.R."/>
        </authorList>
    </citation>
    <scope>NUCLEOTIDE SEQUENCE [LARGE SCALE GENOMIC DNA]</scope>
    <source>
        <strain evidence="2 3">B011</strain>
    </source>
</reference>
<feature type="coiled-coil region" evidence="1">
    <location>
        <begin position="165"/>
        <end position="192"/>
    </location>
</feature>
<dbReference type="OrthoDB" id="1274006at2"/>
<protein>
    <recommendedName>
        <fullName evidence="4">Secreted protein</fullName>
    </recommendedName>
</protein>
<evidence type="ECO:0000313" key="3">
    <source>
        <dbReference type="Proteomes" id="UP000323930"/>
    </source>
</evidence>
<keyword evidence="1" id="KW-0175">Coiled coil</keyword>
<organism evidence="2 3">
    <name type="scientific">Seonamhaeicola marinus</name>
    <dbReference type="NCBI Taxonomy" id="1912246"/>
    <lineage>
        <taxon>Bacteria</taxon>
        <taxon>Pseudomonadati</taxon>
        <taxon>Bacteroidota</taxon>
        <taxon>Flavobacteriia</taxon>
        <taxon>Flavobacteriales</taxon>
        <taxon>Flavobacteriaceae</taxon>
    </lineage>
</organism>
<name>A0A5D0HEM4_9FLAO</name>
<dbReference type="EMBL" id="VSDQ01000729">
    <property type="protein sequence ID" value="TYA69793.1"/>
    <property type="molecule type" value="Genomic_DNA"/>
</dbReference>
<sequence>MKIKLIFTGVFFLIISNLFAQTNLNSYKYVIVPNKFDFLKEKNQYQLNGLAQFLFKKYGFTALMEGDDYPEDLLNNRCLALRSDVLKESGMFKTKLQVQLKDCNDKVVYTSAMGESREKEYKKAYNLALRQAFGYLEGLNYSYVPDDNIIGLSSGTRTQANAGNNEKVSKEIEELKAEIENLKKEKVKAKEPKVLVAEQKPEPVKEVVPEKEIEPIKETEKSKVLYAQEIENGFQLVDNTPKVVYRVKKTGLDNVFLVEGKSAILYKKESDWVLEFYVNGKAQKEIVKVKF</sequence>
<gene>
    <name evidence="2" type="ORF">FUA24_21085</name>
</gene>
<evidence type="ECO:0000313" key="2">
    <source>
        <dbReference type="EMBL" id="TYA69793.1"/>
    </source>
</evidence>
<comment type="caution">
    <text evidence="2">The sequence shown here is derived from an EMBL/GenBank/DDBJ whole genome shotgun (WGS) entry which is preliminary data.</text>
</comment>
<evidence type="ECO:0008006" key="4">
    <source>
        <dbReference type="Google" id="ProtNLM"/>
    </source>
</evidence>
<dbReference type="Proteomes" id="UP000323930">
    <property type="component" value="Unassembled WGS sequence"/>
</dbReference>
<proteinExistence type="predicted"/>
<evidence type="ECO:0000256" key="1">
    <source>
        <dbReference type="SAM" id="Coils"/>
    </source>
</evidence>
<dbReference type="AlphaFoldDB" id="A0A5D0HEM4"/>